<dbReference type="Pfam" id="PF00395">
    <property type="entry name" value="SLH"/>
    <property type="match status" value="3"/>
</dbReference>
<dbReference type="PROSITE" id="PS51272">
    <property type="entry name" value="SLH"/>
    <property type="match status" value="3"/>
</dbReference>
<proteinExistence type="predicted"/>
<feature type="compositionally biased region" description="Low complexity" evidence="3">
    <location>
        <begin position="443"/>
        <end position="464"/>
    </location>
</feature>
<feature type="domain" description="SLH" evidence="4">
    <location>
        <begin position="46"/>
        <end position="109"/>
    </location>
</feature>
<dbReference type="RefSeq" id="WP_015360128.1">
    <property type="nucleotide sequence ID" value="NZ_CP014672.1"/>
</dbReference>
<feature type="domain" description="SLH" evidence="4">
    <location>
        <begin position="171"/>
        <end position="233"/>
    </location>
</feature>
<organism evidence="5 6">
    <name type="scientific">Thermoclostridium stercorarium subsp. thermolacticum DSM 2910</name>
    <dbReference type="NCBI Taxonomy" id="1121336"/>
    <lineage>
        <taxon>Bacteria</taxon>
        <taxon>Bacillati</taxon>
        <taxon>Bacillota</taxon>
        <taxon>Clostridia</taxon>
        <taxon>Eubacteriales</taxon>
        <taxon>Oscillospiraceae</taxon>
        <taxon>Thermoclostridium</taxon>
    </lineage>
</organism>
<dbReference type="OrthoDB" id="2744137at2"/>
<comment type="subcellular location">
    <subcellularLocation>
        <location evidence="1">Cell envelope</location>
    </subcellularLocation>
</comment>
<dbReference type="Pfam" id="PF20578">
    <property type="entry name" value="aBig_2"/>
    <property type="match status" value="1"/>
</dbReference>
<evidence type="ECO:0000256" key="3">
    <source>
        <dbReference type="SAM" id="MobiDB-lite"/>
    </source>
</evidence>
<reference evidence="5 6" key="1">
    <citation type="submission" date="2016-02" db="EMBL/GenBank/DDBJ databases">
        <title>Comparison of Clostridium stercorarium subspecies using comparative genomics and transcriptomics.</title>
        <authorList>
            <person name="Schellenberg J."/>
            <person name="Thallinger G."/>
            <person name="Levin D.B."/>
            <person name="Zhang X."/>
            <person name="Alvare G."/>
            <person name="Fristensky B."/>
            <person name="Sparling R."/>
        </authorList>
    </citation>
    <scope>NUCLEOTIDE SEQUENCE [LARGE SCALE GENOMIC DNA]</scope>
    <source>
        <strain evidence="5 6">DSM 2910</strain>
    </source>
</reference>
<evidence type="ECO:0000256" key="1">
    <source>
        <dbReference type="ARBA" id="ARBA00004196"/>
    </source>
</evidence>
<dbReference type="Gene3D" id="2.60.40.4270">
    <property type="entry name" value="Listeria-Bacteroides repeat domain"/>
    <property type="match status" value="1"/>
</dbReference>
<dbReference type="PANTHER" id="PTHR43308:SF5">
    <property type="entry name" value="S-LAYER PROTEIN _ PEPTIDOGLYCAN ENDO-BETA-N-ACETYLGLUCOSAMINIDASE"/>
    <property type="match status" value="1"/>
</dbReference>
<dbReference type="InterPro" id="IPR011081">
    <property type="entry name" value="Big_4"/>
</dbReference>
<dbReference type="InterPro" id="IPR001119">
    <property type="entry name" value="SLH_dom"/>
</dbReference>
<dbReference type="Pfam" id="PF07532">
    <property type="entry name" value="Big_4"/>
    <property type="match status" value="1"/>
</dbReference>
<dbReference type="InterPro" id="IPR013378">
    <property type="entry name" value="InlB-like_B-rpt"/>
</dbReference>
<keyword evidence="2" id="KW-0677">Repeat</keyword>
<protein>
    <submittedName>
        <fullName evidence="5">S-layer protein</fullName>
    </submittedName>
</protein>
<evidence type="ECO:0000313" key="6">
    <source>
        <dbReference type="Proteomes" id="UP000092971"/>
    </source>
</evidence>
<feature type="region of interest" description="Disordered" evidence="3">
    <location>
        <begin position="424"/>
        <end position="480"/>
    </location>
</feature>
<dbReference type="InterPro" id="IPR042229">
    <property type="entry name" value="Listeria/Bacterioides_rpt_sf"/>
</dbReference>
<dbReference type="InterPro" id="IPR022038">
    <property type="entry name" value="Ig-like_bact"/>
</dbReference>
<dbReference type="InterPro" id="IPR046780">
    <property type="entry name" value="aBig_2"/>
</dbReference>
<gene>
    <name evidence="5" type="ORF">CSTERTH_11960</name>
</gene>
<evidence type="ECO:0000313" key="5">
    <source>
        <dbReference type="EMBL" id="ANW99697.1"/>
    </source>
</evidence>
<sequence length="1382" mass="149638">MRQHVNRLISLALIIVLVLGMGINALGEELNESSTYSVPSGTDGSAGANALSELNGHWAKSTIEEWIRLGLLKGDSNGKYYPDRAVTRAEFMAMVNRVMNYTQPGESIENYTDISPDKWYYNDCAIALEAGYIIGTSETELSPEAPITREQAITIVARIKGIDQSADMSALSLATDSAAVSSWAKSAVAAAINEGFVTGSNGMINPAGMITRSEAIVLLDRIRTDTRVYYFANEYGPETGTDTVNNVIIAGPGVSLKNTIVNGNLQIAGSVGDGDAYLNNVTVHGDLIVNGGGKNSLYFANITVEGGIVVRRDDAGAVRIVVSGKSNVNAVVLQSGAILVAQDLADGNIKEVIIPADYLGGSPVEFIGNFSSITSSFPGLEILLTRATVENMNLNAGATITGTEGSVVKNANISKEAGKQTTMNISPVNISGEGAADASISGKSATPTPVPSKPSSSAGSGSSSSRDDDSSSDDSSSSETYPYIVSVPTVTETVYHNQPYTLPQKVAVNLSNGNTALLAVTWEASTVSTEKCGTFSFSGTLTLVSGIRNPNNLKAQLLLTVEPTVEKITIYRQPNKVDYYLGEELDITGLAVKVHYSDNSEAEAENITLANISGYDPNSPGEQTITVTLNGKTATFKVYVYEKPSGILKAVYSDNLSPVVLPNGASSDDIMRELPQTVQVAVYQNQQEYLQSFVKISWNRESFIYDPAKKTRQEFVAKGKAVLPDTLTNPDNISLDIALGVTVDSAKFKVYFNLNGHGEKEIEPQIVEYGSKANKPKDPVSSGYEFLGWYENAEGTGDPFDFDNTVIENDVTLYAKWKAVFDLNVVKEQLTFDRIRGNNENHQSIVSDLNLISSMDEYPGITVSWKSSNPAYLTDDGKVTRPGPDQDDVIVILTATISDGSNSVTKDFELVVRKQGIENVTIGFIDPYFVSGYPMATVEDGQIVIKFRLNKKADVYITVDNVNANNWKSSVTGVLHGHATETIDSTREDTSTVYVSLADYVKVEDPQKEYSVKTNIRPNSGRAVNVNFVVRDGDYLSEKVTTIRFDMETVTALDETPPSFSVAFINDAMTKIYIYCIYEKLDLKSAPDADAFSLTDKNGNPNGKVTGVALYNVPDAGHYYVESWIELTVSEIANPDDLTVWYTAQADRLKDASGNAAKDFKLTVTSADMSITNVYVNVAAGIMMVEISPLINLLEKGIPTEHIAVTNNGVPVDIISAGPTYSIHDMRLYYTFTPVETENLNFEVVYNPETGTKDLAFDDVSGPIAFKGEIQYIPVIDTSNVKAVYDSEEHEIILTFDEDVQISKLSCNCAYVLNVNGTEYRLRGWNNSIQNNNQIRITVGNHVPELSGNVTITYDPLHNDDGIEDMAGAKIGKFGPIPVEIK</sequence>
<evidence type="ECO:0000256" key="2">
    <source>
        <dbReference type="ARBA" id="ARBA00022737"/>
    </source>
</evidence>
<accession>A0A1B1YFZ7</accession>
<dbReference type="EMBL" id="CP014672">
    <property type="protein sequence ID" value="ANW99697.1"/>
    <property type="molecule type" value="Genomic_DNA"/>
</dbReference>
<dbReference type="InterPro" id="IPR051465">
    <property type="entry name" value="Cell_Envelope_Struct_Comp"/>
</dbReference>
<dbReference type="GO" id="GO:0030313">
    <property type="term" value="C:cell envelope"/>
    <property type="evidence" value="ECO:0007669"/>
    <property type="project" value="UniProtKB-SubCell"/>
</dbReference>
<dbReference type="Pfam" id="PF09479">
    <property type="entry name" value="Flg_new"/>
    <property type="match status" value="1"/>
</dbReference>
<dbReference type="Pfam" id="PF07523">
    <property type="entry name" value="Big_3"/>
    <property type="match status" value="1"/>
</dbReference>
<dbReference type="Gene3D" id="2.60.40.3630">
    <property type="match status" value="1"/>
</dbReference>
<feature type="domain" description="SLH" evidence="4">
    <location>
        <begin position="110"/>
        <end position="170"/>
    </location>
</feature>
<dbReference type="NCBIfam" id="TIGR02543">
    <property type="entry name" value="List_Bact_rpt"/>
    <property type="match status" value="1"/>
</dbReference>
<name>A0A1B1YFZ7_THEST</name>
<dbReference type="Proteomes" id="UP000092971">
    <property type="component" value="Chromosome"/>
</dbReference>
<dbReference type="PANTHER" id="PTHR43308">
    <property type="entry name" value="OUTER MEMBRANE PROTEIN ALPHA-RELATED"/>
    <property type="match status" value="1"/>
</dbReference>
<evidence type="ECO:0000259" key="4">
    <source>
        <dbReference type="PROSITE" id="PS51272"/>
    </source>
</evidence>